<keyword evidence="4" id="KW-1185">Reference proteome</keyword>
<proteinExistence type="predicted"/>
<name>A0AAD2FCC4_9STRA</name>
<dbReference type="AlphaFoldDB" id="A0AAD2FCC4"/>
<feature type="compositionally biased region" description="Polar residues" evidence="1">
    <location>
        <begin position="39"/>
        <end position="48"/>
    </location>
</feature>
<feature type="chain" id="PRO_5042102031" description="Protein xylosyltransferase" evidence="2">
    <location>
        <begin position="18"/>
        <end position="447"/>
    </location>
</feature>
<dbReference type="EMBL" id="CAKOGP040000114">
    <property type="protein sequence ID" value="CAJ1931022.1"/>
    <property type="molecule type" value="Genomic_DNA"/>
</dbReference>
<comment type="caution">
    <text evidence="3">The sequence shown here is derived from an EMBL/GenBank/DDBJ whole genome shotgun (WGS) entry which is preliminary data.</text>
</comment>
<evidence type="ECO:0000256" key="1">
    <source>
        <dbReference type="SAM" id="MobiDB-lite"/>
    </source>
</evidence>
<gene>
    <name evidence="3" type="ORF">CYCCA115_LOCUS2203</name>
</gene>
<feature type="region of interest" description="Disordered" evidence="1">
    <location>
        <begin position="39"/>
        <end position="123"/>
    </location>
</feature>
<accession>A0AAD2FCC4</accession>
<feature type="signal peptide" evidence="2">
    <location>
        <begin position="1"/>
        <end position="17"/>
    </location>
</feature>
<protein>
    <recommendedName>
        <fullName evidence="5">Protein xylosyltransferase</fullName>
    </recommendedName>
</protein>
<feature type="compositionally biased region" description="Low complexity" evidence="1">
    <location>
        <begin position="67"/>
        <end position="109"/>
    </location>
</feature>
<sequence length="447" mass="49818">MARTRLLAYLGLCCVVALYFFGNSQKLGGYFETKETQNDISTSASTPGSEKKDDSSQSKGNTRMLNSSSESTNAPSSSPTSSPSMTTPTSSISASPSSSSISASPSSSPHVEQSSNEDFSTSLNSSEYATINASSTSPQHATRIEKANTTTSVSVFYHLYLKDDSEIERVTDIVLDQFQWLKQSIHNTVYVNSVGTPMPLLANLSNVSDVLVQSHQTSGSEFITLNNIWQFCNARPSEKVAYLHSKGSFHATKVNEELRKVLSFAALSKECADLPMTCNVCSLKMSPFPHAHTSGNMWLARFSYINKLLGPDSFLQKMGKRDNQFIGKGRYAAEHWVHSHPQVRPCDLYSKSSFNYGYFRVPSMEELTSNLKLEMAPRFSLGHTLERIVENRFARGQIKHYPSFAQRLNEYTMLYGIEKPDLEWWGWTFFNATSKDNRTIPPHLLSA</sequence>
<dbReference type="Proteomes" id="UP001295423">
    <property type="component" value="Unassembled WGS sequence"/>
</dbReference>
<reference evidence="3" key="1">
    <citation type="submission" date="2023-08" db="EMBL/GenBank/DDBJ databases">
        <authorList>
            <person name="Audoor S."/>
            <person name="Bilcke G."/>
        </authorList>
    </citation>
    <scope>NUCLEOTIDE SEQUENCE</scope>
</reference>
<keyword evidence="2" id="KW-0732">Signal</keyword>
<feature type="compositionally biased region" description="Polar residues" evidence="1">
    <location>
        <begin position="57"/>
        <end position="66"/>
    </location>
</feature>
<evidence type="ECO:0000313" key="4">
    <source>
        <dbReference type="Proteomes" id="UP001295423"/>
    </source>
</evidence>
<organism evidence="3 4">
    <name type="scientific">Cylindrotheca closterium</name>
    <dbReference type="NCBI Taxonomy" id="2856"/>
    <lineage>
        <taxon>Eukaryota</taxon>
        <taxon>Sar</taxon>
        <taxon>Stramenopiles</taxon>
        <taxon>Ochrophyta</taxon>
        <taxon>Bacillariophyta</taxon>
        <taxon>Bacillariophyceae</taxon>
        <taxon>Bacillariophycidae</taxon>
        <taxon>Bacillariales</taxon>
        <taxon>Bacillariaceae</taxon>
        <taxon>Cylindrotheca</taxon>
    </lineage>
</organism>
<evidence type="ECO:0008006" key="5">
    <source>
        <dbReference type="Google" id="ProtNLM"/>
    </source>
</evidence>
<feature type="compositionally biased region" description="Polar residues" evidence="1">
    <location>
        <begin position="110"/>
        <end position="123"/>
    </location>
</feature>
<evidence type="ECO:0000256" key="2">
    <source>
        <dbReference type="SAM" id="SignalP"/>
    </source>
</evidence>
<evidence type="ECO:0000313" key="3">
    <source>
        <dbReference type="EMBL" id="CAJ1931022.1"/>
    </source>
</evidence>